<proteinExistence type="predicted"/>
<dbReference type="AlphaFoldDB" id="H1YAQ8"/>
<feature type="region of interest" description="Disordered" evidence="1">
    <location>
        <begin position="1"/>
        <end position="20"/>
    </location>
</feature>
<reference evidence="2" key="1">
    <citation type="submission" date="2011-09" db="EMBL/GenBank/DDBJ databases">
        <title>The permanent draft genome of Mucilaginibacter paludis DSM 18603.</title>
        <authorList>
            <consortium name="US DOE Joint Genome Institute (JGI-PGF)"/>
            <person name="Lucas S."/>
            <person name="Han J."/>
            <person name="Lapidus A."/>
            <person name="Bruce D."/>
            <person name="Goodwin L."/>
            <person name="Pitluck S."/>
            <person name="Peters L."/>
            <person name="Kyrpides N."/>
            <person name="Mavromatis K."/>
            <person name="Ivanova N."/>
            <person name="Mikhailova N."/>
            <person name="Held B."/>
            <person name="Detter J.C."/>
            <person name="Tapia R."/>
            <person name="Han C."/>
            <person name="Land M."/>
            <person name="Hauser L."/>
            <person name="Markowitz V."/>
            <person name="Cheng J.-F."/>
            <person name="Hugenholtz P."/>
            <person name="Woyke T."/>
            <person name="Wu D."/>
            <person name="Tindall B."/>
            <person name="Brambilla E."/>
            <person name="Klenk H.-P."/>
            <person name="Eisen J.A."/>
        </authorList>
    </citation>
    <scope>NUCLEOTIDE SEQUENCE [LARGE SCALE GENOMIC DNA]</scope>
    <source>
        <strain evidence="2">DSM 18603</strain>
    </source>
</reference>
<dbReference type="Proteomes" id="UP000002774">
    <property type="component" value="Chromosome"/>
</dbReference>
<evidence type="ECO:0000313" key="3">
    <source>
        <dbReference type="Proteomes" id="UP000002774"/>
    </source>
</evidence>
<keyword evidence="3" id="KW-1185">Reference proteome</keyword>
<dbReference type="HOGENOM" id="CLU_3236212_0_0_10"/>
<gene>
    <name evidence="2" type="ORF">Mucpa_5445</name>
</gene>
<dbReference type="STRING" id="714943.Mucpa_5445"/>
<dbReference type="EMBL" id="CM001403">
    <property type="protein sequence ID" value="EHQ29517.1"/>
    <property type="molecule type" value="Genomic_DNA"/>
</dbReference>
<protein>
    <submittedName>
        <fullName evidence="2">Uncharacterized protein</fullName>
    </submittedName>
</protein>
<organism evidence="2 3">
    <name type="scientific">Mucilaginibacter paludis DSM 18603</name>
    <dbReference type="NCBI Taxonomy" id="714943"/>
    <lineage>
        <taxon>Bacteria</taxon>
        <taxon>Pseudomonadati</taxon>
        <taxon>Bacteroidota</taxon>
        <taxon>Sphingobacteriia</taxon>
        <taxon>Sphingobacteriales</taxon>
        <taxon>Sphingobacteriaceae</taxon>
        <taxon>Mucilaginibacter</taxon>
    </lineage>
</organism>
<evidence type="ECO:0000256" key="1">
    <source>
        <dbReference type="SAM" id="MobiDB-lite"/>
    </source>
</evidence>
<dbReference type="RefSeq" id="WP_008510770.1">
    <property type="nucleotide sequence ID" value="NZ_CM001403.1"/>
</dbReference>
<accession>H1YAQ8</accession>
<name>H1YAQ8_9SPHI</name>
<sequence>MEKQENYYKPEKQKPDDRTLLEELKDSNRLLLLTEQESHLATG</sequence>
<evidence type="ECO:0000313" key="2">
    <source>
        <dbReference type="EMBL" id="EHQ29517.1"/>
    </source>
</evidence>